<gene>
    <name evidence="9" type="ORF">JOE21_000153</name>
</gene>
<feature type="transmembrane region" description="Helical" evidence="7">
    <location>
        <begin position="171"/>
        <end position="191"/>
    </location>
</feature>
<protein>
    <submittedName>
        <fullName evidence="9">MFS family permease</fullName>
    </submittedName>
</protein>
<dbReference type="Gene3D" id="1.20.1250.20">
    <property type="entry name" value="MFS general substrate transporter like domains"/>
    <property type="match status" value="1"/>
</dbReference>
<feature type="transmembrane region" description="Helical" evidence="7">
    <location>
        <begin position="310"/>
        <end position="332"/>
    </location>
</feature>
<dbReference type="Pfam" id="PF07690">
    <property type="entry name" value="MFS_1"/>
    <property type="match status" value="1"/>
</dbReference>
<dbReference type="PANTHER" id="PTHR23513:SF6">
    <property type="entry name" value="MAJOR FACILITATOR SUPERFAMILY ASSOCIATED DOMAIN-CONTAINING PROTEIN"/>
    <property type="match status" value="1"/>
</dbReference>
<feature type="transmembrane region" description="Helical" evidence="7">
    <location>
        <begin position="225"/>
        <end position="247"/>
    </location>
</feature>
<evidence type="ECO:0000256" key="2">
    <source>
        <dbReference type="ARBA" id="ARBA00022448"/>
    </source>
</evidence>
<dbReference type="InterPro" id="IPR020846">
    <property type="entry name" value="MFS_dom"/>
</dbReference>
<feature type="transmembrane region" description="Helical" evidence="7">
    <location>
        <begin position="143"/>
        <end position="165"/>
    </location>
</feature>
<evidence type="ECO:0000313" key="9">
    <source>
        <dbReference type="EMBL" id="MDR6224165.1"/>
    </source>
</evidence>
<dbReference type="Proteomes" id="UP001185012">
    <property type="component" value="Unassembled WGS sequence"/>
</dbReference>
<comment type="caution">
    <text evidence="9">The sequence shown here is derived from an EMBL/GenBank/DDBJ whole genome shotgun (WGS) entry which is preliminary data.</text>
</comment>
<dbReference type="CDD" id="cd06173">
    <property type="entry name" value="MFS_MefA_like"/>
    <property type="match status" value="1"/>
</dbReference>
<evidence type="ECO:0000259" key="8">
    <source>
        <dbReference type="PROSITE" id="PS50850"/>
    </source>
</evidence>
<feature type="transmembrane region" description="Helical" evidence="7">
    <location>
        <begin position="286"/>
        <end position="304"/>
    </location>
</feature>
<dbReference type="SUPFAM" id="SSF103473">
    <property type="entry name" value="MFS general substrate transporter"/>
    <property type="match status" value="1"/>
</dbReference>
<feature type="transmembrane region" description="Helical" evidence="7">
    <location>
        <begin position="76"/>
        <end position="97"/>
    </location>
</feature>
<evidence type="ECO:0000256" key="7">
    <source>
        <dbReference type="SAM" id="Phobius"/>
    </source>
</evidence>
<keyword evidence="2" id="KW-0813">Transport</keyword>
<dbReference type="PROSITE" id="PS50850">
    <property type="entry name" value="MFS"/>
    <property type="match status" value="1"/>
</dbReference>
<proteinExistence type="predicted"/>
<evidence type="ECO:0000256" key="1">
    <source>
        <dbReference type="ARBA" id="ARBA00004651"/>
    </source>
</evidence>
<dbReference type="EMBL" id="JAVDQG010000001">
    <property type="protein sequence ID" value="MDR6224165.1"/>
    <property type="molecule type" value="Genomic_DNA"/>
</dbReference>
<sequence length="402" mass="44630">MNEGGLFQNRSFWLIWLSSLFATFAFSIFLLAQSWYVVDELGRSASLGVVLMAASIPRVLTMLLGGMLADQVRRTWILFVTNLMQVCLMLLFVMMLMSGRLDWTYLMINAMLFGFLDAFFWPASQSLIPSIVPARHLIRANSVVHGTTELAFILGPVAAGLLIAFTSYTMTFFVVAVLLFLAAVFVWPFWIREPEVDQSGQRRTWEEMKEGLTTVWHSPLLRQGALVIAILNLSVVGPMIISFPLLVEQVQGNALDLSYLEAGFSVGTFAAALMLVGWHIRHRGRLVLAAFAFTAVLFFVFVRIESLTGWIVLAGVIGLKAMFVYLPLVTMIQEQTETRQMGRVMSIVSFAAMGFEPLAFGLVAAAMQSGLSITTILSVTSWIVIGSAVCVLWKGWAIRREA</sequence>
<organism evidence="9 10">
    <name type="scientific">Desmospora profundinema</name>
    <dbReference type="NCBI Taxonomy" id="1571184"/>
    <lineage>
        <taxon>Bacteria</taxon>
        <taxon>Bacillati</taxon>
        <taxon>Bacillota</taxon>
        <taxon>Bacilli</taxon>
        <taxon>Bacillales</taxon>
        <taxon>Thermoactinomycetaceae</taxon>
        <taxon>Desmospora</taxon>
    </lineage>
</organism>
<accession>A0ABU1IHA9</accession>
<evidence type="ECO:0000256" key="3">
    <source>
        <dbReference type="ARBA" id="ARBA00022475"/>
    </source>
</evidence>
<feature type="transmembrane region" description="Helical" evidence="7">
    <location>
        <begin position="103"/>
        <end position="122"/>
    </location>
</feature>
<feature type="transmembrane region" description="Helical" evidence="7">
    <location>
        <begin position="373"/>
        <end position="393"/>
    </location>
</feature>
<comment type="subcellular location">
    <subcellularLocation>
        <location evidence="1">Cell membrane</location>
        <topology evidence="1">Multi-pass membrane protein</topology>
    </subcellularLocation>
</comment>
<evidence type="ECO:0000256" key="6">
    <source>
        <dbReference type="ARBA" id="ARBA00023136"/>
    </source>
</evidence>
<reference evidence="9 10" key="1">
    <citation type="submission" date="2023-07" db="EMBL/GenBank/DDBJ databases">
        <title>Genomic Encyclopedia of Type Strains, Phase IV (KMG-IV): sequencing the most valuable type-strain genomes for metagenomic binning, comparative biology and taxonomic classification.</title>
        <authorList>
            <person name="Goeker M."/>
        </authorList>
    </citation>
    <scope>NUCLEOTIDE SEQUENCE [LARGE SCALE GENOMIC DNA]</scope>
    <source>
        <strain evidence="9 10">DSM 45903</strain>
    </source>
</reference>
<evidence type="ECO:0000256" key="5">
    <source>
        <dbReference type="ARBA" id="ARBA00022989"/>
    </source>
</evidence>
<keyword evidence="10" id="KW-1185">Reference proteome</keyword>
<dbReference type="InterPro" id="IPR036259">
    <property type="entry name" value="MFS_trans_sf"/>
</dbReference>
<feature type="transmembrane region" description="Helical" evidence="7">
    <location>
        <begin position="344"/>
        <end position="367"/>
    </location>
</feature>
<keyword evidence="6 7" id="KW-0472">Membrane</keyword>
<feature type="transmembrane region" description="Helical" evidence="7">
    <location>
        <begin position="259"/>
        <end position="279"/>
    </location>
</feature>
<evidence type="ECO:0000313" key="10">
    <source>
        <dbReference type="Proteomes" id="UP001185012"/>
    </source>
</evidence>
<evidence type="ECO:0000256" key="4">
    <source>
        <dbReference type="ARBA" id="ARBA00022692"/>
    </source>
</evidence>
<keyword evidence="3" id="KW-1003">Cell membrane</keyword>
<dbReference type="InterPro" id="IPR011701">
    <property type="entry name" value="MFS"/>
</dbReference>
<keyword evidence="5 7" id="KW-1133">Transmembrane helix</keyword>
<feature type="transmembrane region" description="Helical" evidence="7">
    <location>
        <begin position="44"/>
        <end position="64"/>
    </location>
</feature>
<name>A0ABU1IHA9_9BACL</name>
<keyword evidence="4 7" id="KW-0812">Transmembrane</keyword>
<dbReference type="PANTHER" id="PTHR23513">
    <property type="entry name" value="INTEGRAL MEMBRANE EFFLUX PROTEIN-RELATED"/>
    <property type="match status" value="1"/>
</dbReference>
<feature type="domain" description="Major facilitator superfamily (MFS) profile" evidence="8">
    <location>
        <begin position="11"/>
        <end position="402"/>
    </location>
</feature>
<feature type="transmembrane region" description="Helical" evidence="7">
    <location>
        <begin position="12"/>
        <end position="32"/>
    </location>
</feature>
<dbReference type="RefSeq" id="WP_309861070.1">
    <property type="nucleotide sequence ID" value="NZ_JAVDQG010000001.1"/>
</dbReference>